<dbReference type="Pfam" id="PF00753">
    <property type="entry name" value="Lactamase_B"/>
    <property type="match status" value="1"/>
</dbReference>
<sequence length="201" mass="22172">MKIYFHLNLTGFSNCYIVANEKTKEALIIDPGIITESIIDQLESNSYKLVAVLVTHNHGSHVHGLKTLTKIYTPKIYGADWEIAGKETNVITGNGKIRLAGMTVQYITLPGHTADSMVYKIGNVFFTGDSISAGRIGSTNSSYSSHILRLNLNEKILSQQENTVIMPGHGPPTTVGAERRFNKDVNYKDLEPSQFAFSSHD</sequence>
<evidence type="ECO:0000256" key="2">
    <source>
        <dbReference type="ARBA" id="ARBA00022723"/>
    </source>
</evidence>
<dbReference type="InterPro" id="IPR036866">
    <property type="entry name" value="RibonucZ/Hydroxyglut_hydro"/>
</dbReference>
<keyword evidence="4" id="KW-0862">Zinc</keyword>
<dbReference type="CDD" id="cd06262">
    <property type="entry name" value="metallo-hydrolase-like_MBL-fold"/>
    <property type="match status" value="1"/>
</dbReference>
<dbReference type="EMBL" id="FUWG01000012">
    <property type="protein sequence ID" value="SJZ56206.1"/>
    <property type="molecule type" value="Genomic_DNA"/>
</dbReference>
<name>A0A1T4LNK1_TREPO</name>
<protein>
    <submittedName>
        <fullName evidence="6">Glyoxylase, beta-lactamase superfamily II</fullName>
    </submittedName>
</protein>
<reference evidence="6 7" key="1">
    <citation type="submission" date="2017-02" db="EMBL/GenBank/DDBJ databases">
        <authorList>
            <person name="Peterson S.W."/>
        </authorList>
    </citation>
    <scope>NUCLEOTIDE SEQUENCE [LARGE SCALE GENOMIC DNA]</scope>
    <source>
        <strain evidence="6 7">ATCC BAA-908</strain>
    </source>
</reference>
<evidence type="ECO:0000256" key="4">
    <source>
        <dbReference type="ARBA" id="ARBA00022833"/>
    </source>
</evidence>
<dbReference type="GO" id="GO:0046872">
    <property type="term" value="F:metal ion binding"/>
    <property type="evidence" value="ECO:0007669"/>
    <property type="project" value="UniProtKB-KW"/>
</dbReference>
<dbReference type="OrthoDB" id="358818at2"/>
<evidence type="ECO:0000256" key="1">
    <source>
        <dbReference type="ARBA" id="ARBA00001947"/>
    </source>
</evidence>
<keyword evidence="3" id="KW-0378">Hydrolase</keyword>
<organism evidence="6 7">
    <name type="scientific">Treponema porcinum</name>
    <dbReference type="NCBI Taxonomy" id="261392"/>
    <lineage>
        <taxon>Bacteria</taxon>
        <taxon>Pseudomonadati</taxon>
        <taxon>Spirochaetota</taxon>
        <taxon>Spirochaetia</taxon>
        <taxon>Spirochaetales</taxon>
        <taxon>Treponemataceae</taxon>
        <taxon>Treponema</taxon>
    </lineage>
</organism>
<dbReference type="STRING" id="261392.SAMN02745149_01650"/>
<proteinExistence type="predicted"/>
<dbReference type="PANTHER" id="PTHR46233">
    <property type="entry name" value="HYDROXYACYLGLUTATHIONE HYDROLASE GLOC"/>
    <property type="match status" value="1"/>
</dbReference>
<dbReference type="SMART" id="SM00849">
    <property type="entry name" value="Lactamase_B"/>
    <property type="match status" value="1"/>
</dbReference>
<evidence type="ECO:0000259" key="5">
    <source>
        <dbReference type="SMART" id="SM00849"/>
    </source>
</evidence>
<evidence type="ECO:0000256" key="3">
    <source>
        <dbReference type="ARBA" id="ARBA00022801"/>
    </source>
</evidence>
<dbReference type="AlphaFoldDB" id="A0A1T4LNK1"/>
<gene>
    <name evidence="6" type="ORF">SAMN02745149_01650</name>
</gene>
<keyword evidence="7" id="KW-1185">Reference proteome</keyword>
<dbReference type="GO" id="GO:0016787">
    <property type="term" value="F:hydrolase activity"/>
    <property type="evidence" value="ECO:0007669"/>
    <property type="project" value="UniProtKB-KW"/>
</dbReference>
<dbReference type="Proteomes" id="UP000190423">
    <property type="component" value="Unassembled WGS sequence"/>
</dbReference>
<feature type="domain" description="Metallo-beta-lactamase" evidence="5">
    <location>
        <begin position="12"/>
        <end position="169"/>
    </location>
</feature>
<dbReference type="InterPro" id="IPR001279">
    <property type="entry name" value="Metallo-B-lactamas"/>
</dbReference>
<accession>A0A1T4LNK1</accession>
<dbReference type="GeneID" id="78316934"/>
<comment type="cofactor">
    <cofactor evidence="1">
        <name>Zn(2+)</name>
        <dbReference type="ChEBI" id="CHEBI:29105"/>
    </cofactor>
</comment>
<evidence type="ECO:0000313" key="7">
    <source>
        <dbReference type="Proteomes" id="UP000190423"/>
    </source>
</evidence>
<dbReference type="InterPro" id="IPR051453">
    <property type="entry name" value="MBL_Glyoxalase_II"/>
</dbReference>
<keyword evidence="2" id="KW-0479">Metal-binding</keyword>
<dbReference type="SUPFAM" id="SSF56281">
    <property type="entry name" value="Metallo-hydrolase/oxidoreductase"/>
    <property type="match status" value="1"/>
</dbReference>
<dbReference type="PANTHER" id="PTHR46233:SF3">
    <property type="entry name" value="HYDROXYACYLGLUTATHIONE HYDROLASE GLOC"/>
    <property type="match status" value="1"/>
</dbReference>
<dbReference type="Gene3D" id="3.60.15.10">
    <property type="entry name" value="Ribonuclease Z/Hydroxyacylglutathione hydrolase-like"/>
    <property type="match status" value="1"/>
</dbReference>
<evidence type="ECO:0000313" key="6">
    <source>
        <dbReference type="EMBL" id="SJZ56206.1"/>
    </source>
</evidence>
<dbReference type="RefSeq" id="WP_078933551.1">
    <property type="nucleotide sequence ID" value="NZ_FUWG01000012.1"/>
</dbReference>